<evidence type="ECO:0000256" key="1">
    <source>
        <dbReference type="SAM" id="Phobius"/>
    </source>
</evidence>
<organism evidence="2 3">
    <name type="scientific">Streptomyces spiramenti</name>
    <dbReference type="NCBI Taxonomy" id="2720606"/>
    <lineage>
        <taxon>Bacteria</taxon>
        <taxon>Bacillati</taxon>
        <taxon>Actinomycetota</taxon>
        <taxon>Actinomycetes</taxon>
        <taxon>Kitasatosporales</taxon>
        <taxon>Streptomycetaceae</taxon>
        <taxon>Streptomyces</taxon>
    </lineage>
</organism>
<feature type="transmembrane region" description="Helical" evidence="1">
    <location>
        <begin position="152"/>
        <end position="171"/>
    </location>
</feature>
<keyword evidence="1" id="KW-0812">Transmembrane</keyword>
<dbReference type="RefSeq" id="WP_167933483.1">
    <property type="nucleotide sequence ID" value="NZ_JAAVJB010000079.1"/>
</dbReference>
<evidence type="ECO:0000313" key="2">
    <source>
        <dbReference type="EMBL" id="NJP66964.1"/>
    </source>
</evidence>
<gene>
    <name evidence="2" type="ORF">HCJ92_11850</name>
</gene>
<dbReference type="Proteomes" id="UP000746503">
    <property type="component" value="Unassembled WGS sequence"/>
</dbReference>
<proteinExistence type="predicted"/>
<keyword evidence="3" id="KW-1185">Reference proteome</keyword>
<feature type="transmembrane region" description="Helical" evidence="1">
    <location>
        <begin position="277"/>
        <end position="298"/>
    </location>
</feature>
<accession>A0ABX1AMA3</accession>
<evidence type="ECO:0000313" key="3">
    <source>
        <dbReference type="Proteomes" id="UP000746503"/>
    </source>
</evidence>
<comment type="caution">
    <text evidence="2">The sequence shown here is derived from an EMBL/GenBank/DDBJ whole genome shotgun (WGS) entry which is preliminary data.</text>
</comment>
<reference evidence="2 3" key="1">
    <citation type="submission" date="2020-03" db="EMBL/GenBank/DDBJ databases">
        <title>Draft genome of Streptomyces sp. ventii, isolated from the Axial Seamount in the Pacific Ocean, and resequencing of the two type strains Streptomyces lonarensis strain NCL 716 and Streptomyces bohaiensis strain 11A07.</title>
        <authorList>
            <person name="Loughran R.M."/>
            <person name="Pfannmuller K.M."/>
            <person name="Wasson B.J."/>
            <person name="Deadmond M.C."/>
            <person name="Paddock B.E."/>
            <person name="Koyack M.J."/>
            <person name="Gallegos D.A."/>
            <person name="Mitchell E.A."/>
            <person name="Ushijima B."/>
            <person name="Saw J.H."/>
            <person name="Mcphail K.L."/>
            <person name="Videau P."/>
        </authorList>
    </citation>
    <scope>NUCLEOTIDE SEQUENCE [LARGE SCALE GENOMIC DNA]</scope>
    <source>
        <strain evidence="3">5675061</strain>
    </source>
</reference>
<sequence>MTGTTTTAGGAGPAAYRPRLRETLLVGDPVLHGARTVHLVKDPDSGRSFELGVKEHFLVSRMDGSRTLEELGADYAAAYGKRLGDGHWGSLLSMLGSRGLLDGSPAPAAPAAEPAEERGNGVLSGSVRMVADAPRTAARLHAAVRPLLSRPAVVLLLLVSLAPVAAVAARFDDVAAGTARTFTEPAMLFALVALVWLSTALHELAHGVTAHHAGGRVGEIGLRWRLPVVIMYCTVEDFAHLPSTGRRVAVAAAGAVVNLLFLLPFLALWLLAPLDGLTADLLAALLLIGVVQAMMMLLPIPPLDGYKIVEQWTRSAQLAASARTWMMLRVRRDPAATAYPARARRVYGGYVALVLASLALLAAGGGLLVHALLTAT</sequence>
<protein>
    <submittedName>
        <fullName evidence="2">Peptidase M50</fullName>
    </submittedName>
</protein>
<feature type="transmembrane region" description="Helical" evidence="1">
    <location>
        <begin position="248"/>
        <end position="271"/>
    </location>
</feature>
<dbReference type="EMBL" id="JAAVJB010000079">
    <property type="protein sequence ID" value="NJP66964.1"/>
    <property type="molecule type" value="Genomic_DNA"/>
</dbReference>
<feature type="transmembrane region" description="Helical" evidence="1">
    <location>
        <begin position="350"/>
        <end position="373"/>
    </location>
</feature>
<feature type="transmembrane region" description="Helical" evidence="1">
    <location>
        <begin position="186"/>
        <end position="205"/>
    </location>
</feature>
<keyword evidence="1" id="KW-1133">Transmembrane helix</keyword>
<name>A0ABX1AMA3_9ACTN</name>
<keyword evidence="1" id="KW-0472">Membrane</keyword>